<evidence type="ECO:0000313" key="3">
    <source>
        <dbReference type="Proteomes" id="UP000018162"/>
    </source>
</evidence>
<keyword evidence="1" id="KW-0812">Transmembrane</keyword>
<dbReference type="EMBL" id="CBFV010000019">
    <property type="protein sequence ID" value="CDC70552.1"/>
    <property type="molecule type" value="Genomic_DNA"/>
</dbReference>
<keyword evidence="1" id="KW-0472">Membrane</keyword>
<proteinExistence type="predicted"/>
<feature type="transmembrane region" description="Helical" evidence="1">
    <location>
        <begin position="131"/>
        <end position="148"/>
    </location>
</feature>
<reference evidence="2" key="1">
    <citation type="submission" date="2012-11" db="EMBL/GenBank/DDBJ databases">
        <title>Dependencies among metagenomic species, viruses, plasmids and units of genetic variation.</title>
        <authorList>
            <person name="Nielsen H.B."/>
            <person name="Almeida M."/>
            <person name="Juncker A.S."/>
            <person name="Rasmussen S."/>
            <person name="Li J."/>
            <person name="Sunagawa S."/>
            <person name="Plichta D."/>
            <person name="Gautier L."/>
            <person name="Le Chatelier E."/>
            <person name="Peletier E."/>
            <person name="Bonde I."/>
            <person name="Nielsen T."/>
            <person name="Manichanh C."/>
            <person name="Arumugam M."/>
            <person name="Batto J."/>
            <person name="Santos M.B.Q.D."/>
            <person name="Blom N."/>
            <person name="Borruel N."/>
            <person name="Burgdorf K.S."/>
            <person name="Boumezbeur F."/>
            <person name="Casellas F."/>
            <person name="Dore J."/>
            <person name="Guarner F."/>
            <person name="Hansen T."/>
            <person name="Hildebrand F."/>
            <person name="Kaas R.S."/>
            <person name="Kennedy S."/>
            <person name="Kristiansen K."/>
            <person name="Kultima J.R."/>
            <person name="Leonard P."/>
            <person name="Levenez F."/>
            <person name="Lund O."/>
            <person name="Moumen B."/>
            <person name="Le Paslier D."/>
            <person name="Pons N."/>
            <person name="Pedersen O."/>
            <person name="Prifti E."/>
            <person name="Qin J."/>
            <person name="Raes J."/>
            <person name="Tap J."/>
            <person name="Tims S."/>
            <person name="Ussery D.W."/>
            <person name="Yamada T."/>
            <person name="MetaHit consortium"/>
            <person name="Renault P."/>
            <person name="Sicheritz-Ponten T."/>
            <person name="Bork P."/>
            <person name="Wang J."/>
            <person name="Brunak S."/>
            <person name="Ehrlich S.D."/>
        </authorList>
    </citation>
    <scope>NUCLEOTIDE SEQUENCE [LARGE SCALE GENOMIC DNA]</scope>
</reference>
<dbReference type="Proteomes" id="UP000018162">
    <property type="component" value="Unassembled WGS sequence"/>
</dbReference>
<protein>
    <submittedName>
        <fullName evidence="2">Uncharacterized protein</fullName>
    </submittedName>
</protein>
<feature type="transmembrane region" description="Helical" evidence="1">
    <location>
        <begin position="93"/>
        <end position="119"/>
    </location>
</feature>
<name>R6UID7_9FIRM</name>
<comment type="caution">
    <text evidence="2">The sequence shown here is derived from an EMBL/GenBank/DDBJ whole genome shotgun (WGS) entry which is preliminary data.</text>
</comment>
<keyword evidence="1" id="KW-1133">Transmembrane helix</keyword>
<dbReference type="AlphaFoldDB" id="R6UID7"/>
<feature type="transmembrane region" description="Helical" evidence="1">
    <location>
        <begin position="54"/>
        <end position="87"/>
    </location>
</feature>
<feature type="transmembrane region" description="Helical" evidence="1">
    <location>
        <begin position="154"/>
        <end position="172"/>
    </location>
</feature>
<dbReference type="Gene3D" id="2.20.28.30">
    <property type="entry name" value="RNA polymerase ii, chain L"/>
    <property type="match status" value="1"/>
</dbReference>
<gene>
    <name evidence="2" type="ORF">BN626_00298</name>
</gene>
<evidence type="ECO:0000256" key="1">
    <source>
        <dbReference type="SAM" id="Phobius"/>
    </source>
</evidence>
<sequence>MKLIKLTCPRCGSQMEASTDLQTVFCTCCGNKMLVKNKIEKIGQVNKLNSIGRIAYIVVIAFFMSILLMFSALIAIMGGLSLCMAVAQEQGSIYILQYVTLLPIGIIFVITAIFILIALCKKDVLRKYTMLFRFSIVGSIASVVSCVFDVGMRVFFYFILFIFLFILISSFIKMKEYKKQYR</sequence>
<organism evidence="2 3">
    <name type="scientific">Agathobacter rectalis CAG:36</name>
    <dbReference type="NCBI Taxonomy" id="1263079"/>
    <lineage>
        <taxon>Bacteria</taxon>
        <taxon>Bacillati</taxon>
        <taxon>Bacillota</taxon>
        <taxon>Clostridia</taxon>
        <taxon>Lachnospirales</taxon>
        <taxon>Lachnospiraceae</taxon>
        <taxon>Agathobacter</taxon>
    </lineage>
</organism>
<accession>R6UID7</accession>
<evidence type="ECO:0000313" key="2">
    <source>
        <dbReference type="EMBL" id="CDC70552.1"/>
    </source>
</evidence>